<keyword evidence="2" id="KW-0479">Metal-binding</keyword>
<feature type="domain" description="DNA/RNA non-specific endonuclease/pyrophosphatase/phosphodiesterase" evidence="4">
    <location>
        <begin position="408"/>
        <end position="617"/>
    </location>
</feature>
<dbReference type="InterPro" id="IPR001604">
    <property type="entry name" value="Endo_G_ENPP1-like_dom"/>
</dbReference>
<dbReference type="GO" id="GO:0006508">
    <property type="term" value="P:proteolysis"/>
    <property type="evidence" value="ECO:0007669"/>
    <property type="project" value="UniProtKB-KW"/>
</dbReference>
<evidence type="ECO:0000256" key="1">
    <source>
        <dbReference type="PIRSR" id="PIRSR640255-1"/>
    </source>
</evidence>
<sequence length="650" mass="71793">MTQIKKSPKKTTSGVPRVVPDGAPLRIASVLSDKSLREELAGMASEGSLTHKRYLGASTPLLADLLSKSPQEKQVLEFFGTRALSEAIVMATGRPVLLVRDGVIETARSKEWEKLIKPNRTKLKGPIASVGRIELHDHDTMDWCGTGWRLEDDLILTNRHVAMLFGQRQGNIFQFRMNQSGKPVGAKIDFREEYKIIDSDEHVVVEILYITPDVAEAPDLAILKVKSSNALPAPLKLATKDPKVGDVIGVVGYPAYDGRNDDKLMSELFGDIYDVKRFAPGRIMGAPADGWHCMHDATTLGGNSGSAVLSIDSGELVGLHFAGQFRKANYAVRPSVIHAALARKSWVPVTHQEWGGATEAFTEKKRTIAQLKDRKGFETDFLGIKVAIPKPGSSHKVATVTGGDTELRYTHFSVLHSEARRLPIITAVNIDGGKKIKLKRKDSWGFDPRLGKKQQVGHDEFYGPAAFDKGHLVRREDPGWGDLEAEAQMGEDDSFVYTNAVPQMPQLNQQTWLSLEDYVLTSAVTQGFKACVFTGPVFRNDDPEYSTIAVPMDFWKVVAMLDADTQELVVSAYMLTQDGMLPAESAFRYGPFKTYQVPLNKVEKAADITFSKSMRNADVFSGEAVNEALQSGRFYVINGAEDVVLRRNKR</sequence>
<evidence type="ECO:0000259" key="3">
    <source>
        <dbReference type="SMART" id="SM00477"/>
    </source>
</evidence>
<dbReference type="Gene3D" id="3.40.570.10">
    <property type="entry name" value="Extracellular Endonuclease, subunit A"/>
    <property type="match status" value="1"/>
</dbReference>
<accession>A0A0L1MM60</accession>
<feature type="active site" description="Proton acceptor" evidence="1">
    <location>
        <position position="471"/>
    </location>
</feature>
<dbReference type="InterPro" id="IPR044925">
    <property type="entry name" value="His-Me_finger_sf"/>
</dbReference>
<dbReference type="PATRIC" id="fig|317.197.peg.3773"/>
<dbReference type="SUPFAM" id="SSF50494">
    <property type="entry name" value="Trypsin-like serine proteases"/>
    <property type="match status" value="1"/>
</dbReference>
<dbReference type="PANTHER" id="PTHR13966:SF5">
    <property type="entry name" value="ENDONUCLEASE G, MITOCHONDRIAL"/>
    <property type="match status" value="1"/>
</dbReference>
<comment type="caution">
    <text evidence="5">The sequence shown here is derived from an EMBL/GenBank/DDBJ whole genome shotgun (WGS) entry which is preliminary data.</text>
</comment>
<dbReference type="Gene3D" id="2.40.10.10">
    <property type="entry name" value="Trypsin-like serine proteases"/>
    <property type="match status" value="2"/>
</dbReference>
<dbReference type="OrthoDB" id="9811262at2"/>
<proteinExistence type="predicted"/>
<organism evidence="5 6">
    <name type="scientific">Pseudomonas syringae</name>
    <dbReference type="NCBI Taxonomy" id="317"/>
    <lineage>
        <taxon>Bacteria</taxon>
        <taxon>Pseudomonadati</taxon>
        <taxon>Pseudomonadota</taxon>
        <taxon>Gammaproteobacteria</taxon>
        <taxon>Pseudomonadales</taxon>
        <taxon>Pseudomonadaceae</taxon>
        <taxon>Pseudomonas</taxon>
    </lineage>
</organism>
<dbReference type="CDD" id="cd00091">
    <property type="entry name" value="NUC"/>
    <property type="match status" value="1"/>
</dbReference>
<dbReference type="InterPro" id="IPR040255">
    <property type="entry name" value="Non-specific_endonuclease"/>
</dbReference>
<evidence type="ECO:0000256" key="2">
    <source>
        <dbReference type="PIRSR" id="PIRSR640255-2"/>
    </source>
</evidence>
<keyword evidence="5" id="KW-0645">Protease</keyword>
<evidence type="ECO:0000259" key="4">
    <source>
        <dbReference type="SMART" id="SM00892"/>
    </source>
</evidence>
<dbReference type="GO" id="GO:0004519">
    <property type="term" value="F:endonuclease activity"/>
    <property type="evidence" value="ECO:0007669"/>
    <property type="project" value="TreeGrafter"/>
</dbReference>
<protein>
    <submittedName>
        <fullName evidence="5">Protease</fullName>
    </submittedName>
</protein>
<dbReference type="SMART" id="SM00477">
    <property type="entry name" value="NUC"/>
    <property type="match status" value="1"/>
</dbReference>
<name>A0A0L1MM60_PSESX</name>
<dbReference type="Pfam" id="PF01223">
    <property type="entry name" value="Endonuclease_NS"/>
    <property type="match status" value="1"/>
</dbReference>
<feature type="domain" description="ENPP1-3/EXOG-like endonuclease/phosphodiesterase" evidence="3">
    <location>
        <begin position="409"/>
        <end position="617"/>
    </location>
</feature>
<dbReference type="InterPro" id="IPR020821">
    <property type="entry name" value="ENPP1-3/EXOG-like_nuc-like"/>
</dbReference>
<dbReference type="SUPFAM" id="SSF54060">
    <property type="entry name" value="His-Me finger endonucleases"/>
    <property type="match status" value="1"/>
</dbReference>
<dbReference type="SMART" id="SM00892">
    <property type="entry name" value="Endonuclease_NS"/>
    <property type="match status" value="1"/>
</dbReference>
<reference evidence="5 6" key="1">
    <citation type="submission" date="2015-06" db="EMBL/GenBank/DDBJ databases">
        <authorList>
            <person name="Hoefler B.C."/>
            <person name="Straight P.D."/>
        </authorList>
    </citation>
    <scope>NUCLEOTIDE SEQUENCE [LARGE SCALE GENOMIC DNA]</scope>
    <source>
        <strain evidence="5 6">Riq4</strain>
    </source>
</reference>
<dbReference type="GO" id="GO:0003676">
    <property type="term" value="F:nucleic acid binding"/>
    <property type="evidence" value="ECO:0007669"/>
    <property type="project" value="InterPro"/>
</dbReference>
<dbReference type="EMBL" id="LFQK01000004">
    <property type="protein sequence ID" value="KNH29496.1"/>
    <property type="molecule type" value="Genomic_DNA"/>
</dbReference>
<dbReference type="AlphaFoldDB" id="A0A0L1MM60"/>
<dbReference type="InterPro" id="IPR009003">
    <property type="entry name" value="Peptidase_S1_PA"/>
</dbReference>
<feature type="binding site" evidence="2">
    <location>
        <position position="508"/>
    </location>
    <ligand>
        <name>Mg(2+)</name>
        <dbReference type="ChEBI" id="CHEBI:18420"/>
        <note>catalytic</note>
    </ligand>
</feature>
<dbReference type="Proteomes" id="UP000036955">
    <property type="component" value="Unassembled WGS sequence"/>
</dbReference>
<dbReference type="InterPro" id="IPR043504">
    <property type="entry name" value="Peptidase_S1_PA_chymotrypsin"/>
</dbReference>
<dbReference type="PANTHER" id="PTHR13966">
    <property type="entry name" value="ENDONUCLEASE RELATED"/>
    <property type="match status" value="1"/>
</dbReference>
<gene>
    <name evidence="5" type="ORF">ACS77_02105</name>
</gene>
<dbReference type="GO" id="GO:0046872">
    <property type="term" value="F:metal ion binding"/>
    <property type="evidence" value="ECO:0007669"/>
    <property type="project" value="UniProtKB-KW"/>
</dbReference>
<dbReference type="InterPro" id="IPR044929">
    <property type="entry name" value="DNA/RNA_non-sp_Endonuclease_sf"/>
</dbReference>
<evidence type="ECO:0000313" key="6">
    <source>
        <dbReference type="Proteomes" id="UP000036955"/>
    </source>
</evidence>
<dbReference type="GO" id="GO:0008233">
    <property type="term" value="F:peptidase activity"/>
    <property type="evidence" value="ECO:0007669"/>
    <property type="project" value="UniProtKB-KW"/>
</dbReference>
<evidence type="ECO:0000313" key="5">
    <source>
        <dbReference type="EMBL" id="KNH29496.1"/>
    </source>
</evidence>
<dbReference type="Pfam" id="PF13365">
    <property type="entry name" value="Trypsin_2"/>
    <property type="match status" value="1"/>
</dbReference>
<keyword evidence="5" id="KW-0378">Hydrolase</keyword>